<comment type="caution">
    <text evidence="2">The sequence shown here is derived from an EMBL/GenBank/DDBJ whole genome shotgun (WGS) entry which is preliminary data.</text>
</comment>
<dbReference type="GO" id="GO:0004519">
    <property type="term" value="F:endonuclease activity"/>
    <property type="evidence" value="ECO:0007669"/>
    <property type="project" value="UniProtKB-KW"/>
</dbReference>
<dbReference type="RefSeq" id="WP_268922508.1">
    <property type="nucleotide sequence ID" value="NZ_JAPTGC010000003.1"/>
</dbReference>
<dbReference type="Pfam" id="PF01844">
    <property type="entry name" value="HNH"/>
    <property type="match status" value="1"/>
</dbReference>
<dbReference type="Gene3D" id="1.10.30.50">
    <property type="match status" value="1"/>
</dbReference>
<evidence type="ECO:0000259" key="1">
    <source>
        <dbReference type="Pfam" id="PF01844"/>
    </source>
</evidence>
<feature type="domain" description="HNH" evidence="1">
    <location>
        <begin position="61"/>
        <end position="83"/>
    </location>
</feature>
<protein>
    <submittedName>
        <fullName evidence="2">HNH endonuclease</fullName>
    </submittedName>
</protein>
<name>A0ABT4ILQ3_9EURY</name>
<accession>A0ABT4ILQ3</accession>
<keyword evidence="3" id="KW-1185">Reference proteome</keyword>
<dbReference type="InterPro" id="IPR003615">
    <property type="entry name" value="HNH_nuc"/>
</dbReference>
<organism evidence="2 3">
    <name type="scientific">Methanocorpusculum vombati</name>
    <dbReference type="NCBI Taxonomy" id="3002864"/>
    <lineage>
        <taxon>Archaea</taxon>
        <taxon>Methanobacteriati</taxon>
        <taxon>Methanobacteriota</taxon>
        <taxon>Stenosarchaea group</taxon>
        <taxon>Methanomicrobia</taxon>
        <taxon>Methanomicrobiales</taxon>
        <taxon>Methanocorpusculaceae</taxon>
        <taxon>Methanocorpusculum</taxon>
    </lineage>
</organism>
<gene>
    <name evidence="2" type="ORF">O0S09_03290</name>
</gene>
<dbReference type="CDD" id="cd00085">
    <property type="entry name" value="HNHc"/>
    <property type="match status" value="1"/>
</dbReference>
<keyword evidence="2" id="KW-0540">Nuclease</keyword>
<dbReference type="Proteomes" id="UP001141336">
    <property type="component" value="Unassembled WGS sequence"/>
</dbReference>
<proteinExistence type="predicted"/>
<sequence length="131" mass="15038">MTNAERGSENYFPRGVVDNRRERQTTGKRNVAVCLGCLRALYEKNRCAVEDDKNGVWRECHIIPVKDGGDNTLENCGILCMKCYAVFSDESNEIDTIEKLRDYNRKDFEKRLRKGVIPPEIPPGSKKPMQK</sequence>
<evidence type="ECO:0000313" key="3">
    <source>
        <dbReference type="Proteomes" id="UP001141336"/>
    </source>
</evidence>
<dbReference type="EMBL" id="JAPTGC010000003">
    <property type="protein sequence ID" value="MCZ0862279.1"/>
    <property type="molecule type" value="Genomic_DNA"/>
</dbReference>
<keyword evidence="2" id="KW-0255">Endonuclease</keyword>
<keyword evidence="2" id="KW-0378">Hydrolase</keyword>
<reference evidence="2" key="1">
    <citation type="submission" date="2022-12" db="EMBL/GenBank/DDBJ databases">
        <title>Isolation and characterisation of novel Methanocorpusculum spp. from native Australian herbivores indicates the genus is ancestrally host-associated.</title>
        <authorList>
            <person name="Volmer J.G."/>
            <person name="Soo R.M."/>
            <person name="Evans P.N."/>
            <person name="Hoedt E.C."/>
            <person name="Astorga Alsina A.L."/>
            <person name="Woodcroft B.J."/>
            <person name="Tyson G.W."/>
            <person name="Hugenholtz P."/>
            <person name="Morrison M."/>
        </authorList>
    </citation>
    <scope>NUCLEOTIDE SEQUENCE</scope>
    <source>
        <strain evidence="2">CW153</strain>
    </source>
</reference>
<dbReference type="InterPro" id="IPR002711">
    <property type="entry name" value="HNH"/>
</dbReference>
<evidence type="ECO:0000313" key="2">
    <source>
        <dbReference type="EMBL" id="MCZ0862279.1"/>
    </source>
</evidence>